<gene>
    <name evidence="1" type="ORF">FHX33_002736</name>
</gene>
<evidence type="ECO:0000313" key="1">
    <source>
        <dbReference type="EMBL" id="MBB2967966.1"/>
    </source>
</evidence>
<comment type="caution">
    <text evidence="1">The sequence shown here is derived from an EMBL/GenBank/DDBJ whole genome shotgun (WGS) entry which is preliminary data.</text>
</comment>
<accession>A0A7W4UYK1</accession>
<dbReference type="EMBL" id="JACHVP010000003">
    <property type="protein sequence ID" value="MBB2967966.1"/>
    <property type="molecule type" value="Genomic_DNA"/>
</dbReference>
<name>A0A7W4UYK1_LEIAQ</name>
<proteinExistence type="predicted"/>
<dbReference type="Proteomes" id="UP000538196">
    <property type="component" value="Unassembled WGS sequence"/>
</dbReference>
<protein>
    <submittedName>
        <fullName evidence="1">Uncharacterized protein</fullName>
    </submittedName>
</protein>
<sequence>MDSQSVHVLWKYEGDMQISFGVYLSVPQAMVRWETIRRSGAFIAADGEIATFVDADFEAGNWFVESYQPGLEPRETPLG</sequence>
<keyword evidence="2" id="KW-1185">Reference proteome</keyword>
<dbReference type="AlphaFoldDB" id="A0A7W4UYK1"/>
<reference evidence="1 2" key="1">
    <citation type="submission" date="2020-08" db="EMBL/GenBank/DDBJ databases">
        <title>Sequencing the genomes of 1000 actinobacteria strains.</title>
        <authorList>
            <person name="Klenk H.-P."/>
        </authorList>
    </citation>
    <scope>NUCLEOTIDE SEQUENCE [LARGE SCALE GENOMIC DNA]</scope>
    <source>
        <strain evidence="1 2">DSM 20146</strain>
    </source>
</reference>
<evidence type="ECO:0000313" key="2">
    <source>
        <dbReference type="Proteomes" id="UP000538196"/>
    </source>
</evidence>
<organism evidence="1 2">
    <name type="scientific">Leifsonia aquatica</name>
    <name type="common">Corynebacterium aquaticum</name>
    <dbReference type="NCBI Taxonomy" id="144185"/>
    <lineage>
        <taxon>Bacteria</taxon>
        <taxon>Bacillati</taxon>
        <taxon>Actinomycetota</taxon>
        <taxon>Actinomycetes</taxon>
        <taxon>Micrococcales</taxon>
        <taxon>Microbacteriaceae</taxon>
        <taxon>Leifsonia</taxon>
    </lineage>
</organism>